<sequence>MKGQWRKGNAVVGLALDVSKAFPSVQTERLTADLKARSLPESACAWIHSFLNNRTCTLQLEGVVSDTMEWTSGLPQGSPLSPILFLSYSTPLLDACETTSTCGFGWIDNVNVLAWGKTVDEAVSAMNSLVPKPERWSDSHSFAFEPTKTEATIFLPSARAMPPNPPRTILRDHHIEFKPTLTMLGTKLDSRLTLRNHIISCATRATRSDRDESNRARCLLRREVSVCRRNGLSPKWARQLVVTCVWPRVMWSAAAWYEPAKGKDKIKELVRVQKAATMAITGGFRSAAGEALEIEAGLLPIHLQLQNHLKIGTYEHVQIVRDLPLGPLLVYTDGSMGDSDAVGAGVAVKMWDGGTVVLAEKEEAEVELWQRERKGMGQRQTVYTGELEGLRMALLSLLVTQTADPPLVTLIFLNNTSALSHSTNPTPSSGQHLRLVIRKAFEQLQRTRKDLDVRLSWSPGHVGIEGNKVADGEAKEAVREQEASAKAREERKELKAHLKGRLAFVPAMAELSSGSESETSDWEEAKPRTRHLAKSSHPGQLACLTSRKDNDNAGFPATTSALWTADKRAVVERWNAEWAASPLARSLALVAKSASAAHKYHAGLSRQQATLLCRLRTDTSTLNAHRAQFDSTRTNLCDTPESRLCNIARRLSPTRVLAVPQRVNSEGAEASKALLYPRDKQDQAVCVENALEGVAKGWVLEGMKELPAGCVVSPQFVVRRDGSAPRVVDNHSASGLNEGMSGEGAIYNRVDSLVRLLRYAGILDKTLPASATLYKLDVASAFKLLPMAPEWQVRQAILVPHLRPLNHIQHRSAFAN</sequence>
<organism evidence="4">
    <name type="scientific">Rhodotorula toruloides</name>
    <name type="common">Yeast</name>
    <name type="synonym">Rhodosporidium toruloides</name>
    <dbReference type="NCBI Taxonomy" id="5286"/>
    <lineage>
        <taxon>Eukaryota</taxon>
        <taxon>Fungi</taxon>
        <taxon>Dikarya</taxon>
        <taxon>Basidiomycota</taxon>
        <taxon>Pucciniomycotina</taxon>
        <taxon>Microbotryomycetes</taxon>
        <taxon>Sporidiobolales</taxon>
        <taxon>Sporidiobolaceae</taxon>
        <taxon>Rhodotorula</taxon>
    </lineage>
</organism>
<feature type="domain" description="Reverse transcriptase" evidence="2">
    <location>
        <begin position="1"/>
        <end position="188"/>
    </location>
</feature>
<name>A0A061AM08_RHOTO</name>
<gene>
    <name evidence="4" type="ORF">RHTO0S_02e01090g</name>
</gene>
<feature type="domain" description="RNase H type-1" evidence="3">
    <location>
        <begin position="324"/>
        <end position="479"/>
    </location>
</feature>
<dbReference type="InterPro" id="IPR012337">
    <property type="entry name" value="RNaseH-like_sf"/>
</dbReference>
<dbReference type="InterPro" id="IPR000477">
    <property type="entry name" value="RT_dom"/>
</dbReference>
<reference evidence="4" key="1">
    <citation type="journal article" date="2014" name="Genome Announc.">
        <title>Draft genome sequence of Rhodosporidium toruloides CECT1137, an oleaginous yeast of biotechnological interest.</title>
        <authorList>
            <person name="Morin N."/>
            <person name="Calcas X."/>
            <person name="Devillers H."/>
            <person name="Durrens P."/>
            <person name="Sherman D.J."/>
            <person name="Nicaud J.-M."/>
            <person name="Neuveglise C."/>
        </authorList>
    </citation>
    <scope>NUCLEOTIDE SEQUENCE</scope>
    <source>
        <strain evidence="4">CECT1137</strain>
    </source>
</reference>
<evidence type="ECO:0000259" key="3">
    <source>
        <dbReference type="PROSITE" id="PS50879"/>
    </source>
</evidence>
<dbReference type="AlphaFoldDB" id="A0A061AM08"/>
<evidence type="ECO:0000313" key="4">
    <source>
        <dbReference type="EMBL" id="CDR36363.1"/>
    </source>
</evidence>
<accession>A0A061AM08</accession>
<dbReference type="GO" id="GO:0004523">
    <property type="term" value="F:RNA-DNA hybrid ribonuclease activity"/>
    <property type="evidence" value="ECO:0007669"/>
    <property type="project" value="InterPro"/>
</dbReference>
<evidence type="ECO:0000256" key="1">
    <source>
        <dbReference type="SAM" id="MobiDB-lite"/>
    </source>
</evidence>
<dbReference type="EMBL" id="LK052937">
    <property type="protein sequence ID" value="CDR36363.1"/>
    <property type="molecule type" value="Genomic_DNA"/>
</dbReference>
<dbReference type="InterPro" id="IPR036397">
    <property type="entry name" value="RNaseH_sf"/>
</dbReference>
<dbReference type="InterPro" id="IPR002156">
    <property type="entry name" value="RNaseH_domain"/>
</dbReference>
<dbReference type="Pfam" id="PF00078">
    <property type="entry name" value="RVT_1"/>
    <property type="match status" value="1"/>
</dbReference>
<proteinExistence type="predicted"/>
<dbReference type="Gene3D" id="3.30.420.10">
    <property type="entry name" value="Ribonuclease H-like superfamily/Ribonuclease H"/>
    <property type="match status" value="1"/>
</dbReference>
<dbReference type="OrthoDB" id="412006at2759"/>
<dbReference type="PROSITE" id="PS50878">
    <property type="entry name" value="RT_POL"/>
    <property type="match status" value="1"/>
</dbReference>
<dbReference type="PANTHER" id="PTHR33481">
    <property type="entry name" value="REVERSE TRANSCRIPTASE"/>
    <property type="match status" value="1"/>
</dbReference>
<dbReference type="SUPFAM" id="SSF53098">
    <property type="entry name" value="Ribonuclease H-like"/>
    <property type="match status" value="1"/>
</dbReference>
<dbReference type="GO" id="GO:0003676">
    <property type="term" value="F:nucleic acid binding"/>
    <property type="evidence" value="ECO:0007669"/>
    <property type="project" value="InterPro"/>
</dbReference>
<protein>
    <submittedName>
        <fullName evidence="4">RHTO0S02e01090g1_1</fullName>
    </submittedName>
</protein>
<dbReference type="PANTHER" id="PTHR33481:SF1">
    <property type="entry name" value="ENDONUCLEASE_EXONUCLEASE_PHOSPHATASE DOMAIN-CONTAINING PROTEIN-RELATED"/>
    <property type="match status" value="1"/>
</dbReference>
<feature type="region of interest" description="Disordered" evidence="1">
    <location>
        <begin position="510"/>
        <end position="538"/>
    </location>
</feature>
<evidence type="ECO:0000259" key="2">
    <source>
        <dbReference type="PROSITE" id="PS50878"/>
    </source>
</evidence>
<dbReference type="CDD" id="cd09276">
    <property type="entry name" value="Rnase_HI_RT_non_LTR"/>
    <property type="match status" value="1"/>
</dbReference>
<dbReference type="PROSITE" id="PS50879">
    <property type="entry name" value="RNASE_H_1"/>
    <property type="match status" value="1"/>
</dbReference>